<dbReference type="InterPro" id="IPR019166">
    <property type="entry name" value="MIC26/MIC27"/>
</dbReference>
<keyword evidence="7" id="KW-0999">Mitochondrion inner membrane</keyword>
<evidence type="ECO:0000256" key="3">
    <source>
        <dbReference type="ARBA" id="ARBA00022692"/>
    </source>
</evidence>
<keyword evidence="9" id="KW-1185">Reference proteome</keyword>
<comment type="similarity">
    <text evidence="2">Belongs to the apolipoprotein O/MICOS complex subunit Mic27 family.</text>
</comment>
<evidence type="ECO:0000256" key="1">
    <source>
        <dbReference type="ARBA" id="ARBA00004325"/>
    </source>
</evidence>
<evidence type="ECO:0000256" key="5">
    <source>
        <dbReference type="ARBA" id="ARBA00023128"/>
    </source>
</evidence>
<sequence length="186" mass="20660">TVNCVLFLLSRKDTNVQLIKLSLYPAAPQQEPRHVEPEAGQLQELVATLRKSLEPYTEWCQVTFNKVKPNVERVVRFGSDTYAYLRNPPKDFYPRAGVIGFTGILGLFLARGSRIKKIVYPAGLVTVSTSLYYPEQAASIAKSAGDCVYERAVQGYAAVENIVRSVHRHVGKEGLFPAPVRTCTTT</sequence>
<dbReference type="InterPro" id="IPR033182">
    <property type="entry name" value="MIC26/MIC27_animal"/>
</dbReference>
<keyword evidence="5 7" id="KW-0496">Mitochondrion</keyword>
<proteinExistence type="inferred from homology"/>
<dbReference type="Pfam" id="PF09769">
    <property type="entry name" value="ApoO"/>
    <property type="match status" value="1"/>
</dbReference>
<evidence type="ECO:0000256" key="2">
    <source>
        <dbReference type="ARBA" id="ARBA00010904"/>
    </source>
</evidence>
<dbReference type="GO" id="GO:0042407">
    <property type="term" value="P:cristae formation"/>
    <property type="evidence" value="ECO:0007669"/>
    <property type="project" value="InterPro"/>
</dbReference>
<dbReference type="AlphaFoldDB" id="A0A3Q3XKL5"/>
<reference evidence="8" key="1">
    <citation type="submission" date="2025-08" db="UniProtKB">
        <authorList>
            <consortium name="Ensembl"/>
        </authorList>
    </citation>
    <scope>IDENTIFICATION</scope>
</reference>
<keyword evidence="3" id="KW-0812">Transmembrane</keyword>
<evidence type="ECO:0000256" key="7">
    <source>
        <dbReference type="RuleBase" id="RU363021"/>
    </source>
</evidence>
<accession>A0A3Q3XKL5</accession>
<evidence type="ECO:0000256" key="6">
    <source>
        <dbReference type="ARBA" id="ARBA00023136"/>
    </source>
</evidence>
<evidence type="ECO:0000313" key="8">
    <source>
        <dbReference type="Ensembl" id="ENSMMOP00000027534.1"/>
    </source>
</evidence>
<comment type="function">
    <text evidence="7">Component of the MICOS complex, a large protein complex of the mitochondrial inner membrane that plays crucial roles in the maintenance of crista junctions, inner membrane architecture, and formation of contact sites to the outer membrane.</text>
</comment>
<organism evidence="8 9">
    <name type="scientific">Mola mola</name>
    <name type="common">Ocean sunfish</name>
    <name type="synonym">Tetraodon mola</name>
    <dbReference type="NCBI Taxonomy" id="94237"/>
    <lineage>
        <taxon>Eukaryota</taxon>
        <taxon>Metazoa</taxon>
        <taxon>Chordata</taxon>
        <taxon>Craniata</taxon>
        <taxon>Vertebrata</taxon>
        <taxon>Euteleostomi</taxon>
        <taxon>Actinopterygii</taxon>
        <taxon>Neopterygii</taxon>
        <taxon>Teleostei</taxon>
        <taxon>Neoteleostei</taxon>
        <taxon>Acanthomorphata</taxon>
        <taxon>Eupercaria</taxon>
        <taxon>Tetraodontiformes</taxon>
        <taxon>Molidae</taxon>
        <taxon>Mola</taxon>
    </lineage>
</organism>
<comment type="subcellular location">
    <subcellularLocation>
        <location evidence="7">Mitochondrion inner membrane</location>
    </subcellularLocation>
    <subcellularLocation>
        <location evidence="1">Mitochondrion membrane</location>
    </subcellularLocation>
</comment>
<reference evidence="8" key="2">
    <citation type="submission" date="2025-09" db="UniProtKB">
        <authorList>
            <consortium name="Ensembl"/>
        </authorList>
    </citation>
    <scope>IDENTIFICATION</scope>
</reference>
<dbReference type="OMA" id="CQDTYSQ"/>
<name>A0A3Q3XKL5_MOLML</name>
<keyword evidence="6" id="KW-0472">Membrane</keyword>
<keyword evidence="4" id="KW-1133">Transmembrane helix</keyword>
<dbReference type="GO" id="GO:0061617">
    <property type="term" value="C:MICOS complex"/>
    <property type="evidence" value="ECO:0007669"/>
    <property type="project" value="UniProtKB-UniRule"/>
</dbReference>
<dbReference type="PANTHER" id="PTHR14564">
    <property type="entry name" value="MICOS COMPLEX SUBUNIT MIC26 / MIC27 FAMILY MEMBER"/>
    <property type="match status" value="1"/>
</dbReference>
<dbReference type="STRING" id="94237.ENSMMOP00000027534"/>
<evidence type="ECO:0000313" key="9">
    <source>
        <dbReference type="Proteomes" id="UP000261620"/>
    </source>
</evidence>
<dbReference type="Ensembl" id="ENSMMOT00000028004.1">
    <property type="protein sequence ID" value="ENSMMOP00000027534.1"/>
    <property type="gene ID" value="ENSMMOG00000020829.1"/>
</dbReference>
<protein>
    <recommendedName>
        <fullName evidence="7">MICOS complex subunit</fullName>
    </recommendedName>
</protein>
<dbReference type="Proteomes" id="UP000261620">
    <property type="component" value="Unplaced"/>
</dbReference>
<evidence type="ECO:0000256" key="4">
    <source>
        <dbReference type="ARBA" id="ARBA00022989"/>
    </source>
</evidence>
<comment type="subunit">
    <text evidence="7">Component of the mitochondrial contact site and cristae organizing system (MICOS) complex.</text>
</comment>